<reference evidence="1 2" key="1">
    <citation type="submission" date="2014-04" db="EMBL/GenBank/DDBJ databases">
        <authorList>
            <consortium name="DOE Joint Genome Institute"/>
            <person name="Kuo A."/>
            <person name="Kohler A."/>
            <person name="Jargeat P."/>
            <person name="Nagy L.G."/>
            <person name="Floudas D."/>
            <person name="Copeland A."/>
            <person name="Barry K.W."/>
            <person name="Cichocki N."/>
            <person name="Veneault-Fourrey C."/>
            <person name="LaButti K."/>
            <person name="Lindquist E.A."/>
            <person name="Lipzen A."/>
            <person name="Lundell T."/>
            <person name="Morin E."/>
            <person name="Murat C."/>
            <person name="Sun H."/>
            <person name="Tunlid A."/>
            <person name="Henrissat B."/>
            <person name="Grigoriev I.V."/>
            <person name="Hibbett D.S."/>
            <person name="Martin F."/>
            <person name="Nordberg H.P."/>
            <person name="Cantor M.N."/>
            <person name="Hua S.X."/>
        </authorList>
    </citation>
    <scope>NUCLEOTIDE SEQUENCE [LARGE SCALE GENOMIC DNA]</scope>
    <source>
        <strain evidence="1 2">Ve08.2h10</strain>
    </source>
</reference>
<accession>A0A0D0CIL4</accession>
<feature type="non-terminal residue" evidence="1">
    <location>
        <position position="1"/>
    </location>
</feature>
<proteinExistence type="predicted"/>
<keyword evidence="2" id="KW-1185">Reference proteome</keyword>
<evidence type="ECO:0000313" key="2">
    <source>
        <dbReference type="Proteomes" id="UP000054538"/>
    </source>
</evidence>
<dbReference type="EMBL" id="KN828410">
    <property type="protein sequence ID" value="KIK75003.1"/>
    <property type="molecule type" value="Genomic_DNA"/>
</dbReference>
<dbReference type="HOGENOM" id="CLU_124561_2_0_1"/>
<dbReference type="Proteomes" id="UP000054538">
    <property type="component" value="Unassembled WGS sequence"/>
</dbReference>
<gene>
    <name evidence="1" type="ORF">PAXRUDRAFT_74004</name>
</gene>
<protein>
    <submittedName>
        <fullName evidence="1">Unplaced genomic scaffold scaffold_3588, whole genome shotgun sequence</fullName>
    </submittedName>
</protein>
<dbReference type="AlphaFoldDB" id="A0A0D0CIL4"/>
<reference evidence="2" key="2">
    <citation type="submission" date="2015-01" db="EMBL/GenBank/DDBJ databases">
        <title>Evolutionary Origins and Diversification of the Mycorrhizal Mutualists.</title>
        <authorList>
            <consortium name="DOE Joint Genome Institute"/>
            <consortium name="Mycorrhizal Genomics Consortium"/>
            <person name="Kohler A."/>
            <person name="Kuo A."/>
            <person name="Nagy L.G."/>
            <person name="Floudas D."/>
            <person name="Copeland A."/>
            <person name="Barry K.W."/>
            <person name="Cichocki N."/>
            <person name="Veneault-Fourrey C."/>
            <person name="LaButti K."/>
            <person name="Lindquist E.A."/>
            <person name="Lipzen A."/>
            <person name="Lundell T."/>
            <person name="Morin E."/>
            <person name="Murat C."/>
            <person name="Riley R."/>
            <person name="Ohm R."/>
            <person name="Sun H."/>
            <person name="Tunlid A."/>
            <person name="Henrissat B."/>
            <person name="Grigoriev I.V."/>
            <person name="Hibbett D.S."/>
            <person name="Martin F."/>
        </authorList>
    </citation>
    <scope>NUCLEOTIDE SEQUENCE [LARGE SCALE GENOMIC DNA]</scope>
    <source>
        <strain evidence="2">Ve08.2h10</strain>
    </source>
</reference>
<dbReference type="InParanoid" id="A0A0D0CIL4"/>
<dbReference type="OrthoDB" id="2675723at2759"/>
<organism evidence="1 2">
    <name type="scientific">Paxillus rubicundulus Ve08.2h10</name>
    <dbReference type="NCBI Taxonomy" id="930991"/>
    <lineage>
        <taxon>Eukaryota</taxon>
        <taxon>Fungi</taxon>
        <taxon>Dikarya</taxon>
        <taxon>Basidiomycota</taxon>
        <taxon>Agaricomycotina</taxon>
        <taxon>Agaricomycetes</taxon>
        <taxon>Agaricomycetidae</taxon>
        <taxon>Boletales</taxon>
        <taxon>Paxilineae</taxon>
        <taxon>Paxillaceae</taxon>
        <taxon>Paxillus</taxon>
    </lineage>
</organism>
<name>A0A0D0CIL4_9AGAM</name>
<feature type="non-terminal residue" evidence="1">
    <location>
        <position position="65"/>
    </location>
</feature>
<evidence type="ECO:0000313" key="1">
    <source>
        <dbReference type="EMBL" id="KIK75003.1"/>
    </source>
</evidence>
<sequence length="65" mass="7093">ALLLPSSLGHRNCSEHGFIALAELELQLHIGQANDTLHSIHFILADTAVLFHTEVHHASNQSANM</sequence>